<protein>
    <recommendedName>
        <fullName evidence="5">Carbohydrate kinase PfkB domain-containing protein</fullName>
    </recommendedName>
</protein>
<dbReference type="InterPro" id="IPR011611">
    <property type="entry name" value="PfkB_dom"/>
</dbReference>
<dbReference type="PROSITE" id="PS00584">
    <property type="entry name" value="PFKB_KINASES_2"/>
    <property type="match status" value="1"/>
</dbReference>
<proteinExistence type="inferred from homology"/>
<dbReference type="PANTHER" id="PTHR43320">
    <property type="entry name" value="SUGAR KINASE"/>
    <property type="match status" value="1"/>
</dbReference>
<organism evidence="6 7">
    <name type="scientific">Candidatus Uhrbacteria bacterium CG10_big_fil_rev_8_21_14_0_10_50_16</name>
    <dbReference type="NCBI Taxonomy" id="1975039"/>
    <lineage>
        <taxon>Bacteria</taxon>
        <taxon>Candidatus Uhriibacteriota</taxon>
    </lineage>
</organism>
<dbReference type="EMBL" id="PCYM01000006">
    <property type="protein sequence ID" value="PIR47492.1"/>
    <property type="molecule type" value="Genomic_DNA"/>
</dbReference>
<evidence type="ECO:0000256" key="1">
    <source>
        <dbReference type="ARBA" id="ARBA00010688"/>
    </source>
</evidence>
<dbReference type="Pfam" id="PF00294">
    <property type="entry name" value="PfkB"/>
    <property type="match status" value="1"/>
</dbReference>
<keyword evidence="2 4" id="KW-0808">Transferase</keyword>
<dbReference type="InterPro" id="IPR002173">
    <property type="entry name" value="Carboh/pur_kinase_PfkB_CS"/>
</dbReference>
<evidence type="ECO:0000313" key="6">
    <source>
        <dbReference type="EMBL" id="PIR47492.1"/>
    </source>
</evidence>
<keyword evidence="3 4" id="KW-0418">Kinase</keyword>
<dbReference type="Proteomes" id="UP000230084">
    <property type="component" value="Unassembled WGS sequence"/>
</dbReference>
<dbReference type="GO" id="GO:0016301">
    <property type="term" value="F:kinase activity"/>
    <property type="evidence" value="ECO:0007669"/>
    <property type="project" value="UniProtKB-KW"/>
</dbReference>
<comment type="similarity">
    <text evidence="1 4">Belongs to the carbohydrate kinase PfkB family.</text>
</comment>
<dbReference type="PANTHER" id="PTHR43320:SF3">
    <property type="entry name" value="CARBOHYDRATE KINASE PFKB DOMAIN-CONTAINING PROTEIN"/>
    <property type="match status" value="1"/>
</dbReference>
<evidence type="ECO:0000259" key="5">
    <source>
        <dbReference type="Pfam" id="PF00294"/>
    </source>
</evidence>
<dbReference type="PRINTS" id="PR00990">
    <property type="entry name" value="RIBOKINASE"/>
</dbReference>
<dbReference type="InterPro" id="IPR052700">
    <property type="entry name" value="Carb_kinase_PfkB-like"/>
</dbReference>
<accession>A0A2H0RLR7</accession>
<dbReference type="AlphaFoldDB" id="A0A2H0RLR7"/>
<dbReference type="InterPro" id="IPR002139">
    <property type="entry name" value="Ribo/fructo_kinase"/>
</dbReference>
<sequence length="327" mass="35033">MNFDVITIGAAVRDVYVQSKDFIVEERGTNTIPEACFVLGGKLEVEAPYFSSGGGATNAAATFAHLGLKTSCIAKIGADDTGRDIINDLRTHGVHTNLLISTDKEQTGYSTLLTTNDGRRTALVYRGASASVQAKELPWERMTCKWLYLSSLNGDLGLLKKIFAHAATNDIHVTWNPGSASLKQGLNKLAPLLRRTDILSLNREEAAQLTRLAPSDLRTIIKRLNEHVGGAVVITDGNHGAYASNGGETFFAFPGNIAPTNTTGAGDAFGSAFTAGMIVFQDPIMAIRLATINAESVIQKVGAKNGILDRMPGSRRLGQIRVEPYTL</sequence>
<dbReference type="SUPFAM" id="SSF53613">
    <property type="entry name" value="Ribokinase-like"/>
    <property type="match status" value="1"/>
</dbReference>
<evidence type="ECO:0000256" key="3">
    <source>
        <dbReference type="ARBA" id="ARBA00022777"/>
    </source>
</evidence>
<dbReference type="InterPro" id="IPR029056">
    <property type="entry name" value="Ribokinase-like"/>
</dbReference>
<name>A0A2H0RLR7_9BACT</name>
<evidence type="ECO:0000313" key="7">
    <source>
        <dbReference type="Proteomes" id="UP000230084"/>
    </source>
</evidence>
<evidence type="ECO:0000256" key="2">
    <source>
        <dbReference type="ARBA" id="ARBA00022679"/>
    </source>
</evidence>
<dbReference type="Gene3D" id="3.40.1190.20">
    <property type="match status" value="1"/>
</dbReference>
<reference evidence="6 7" key="1">
    <citation type="submission" date="2017-09" db="EMBL/GenBank/DDBJ databases">
        <title>Depth-based differentiation of microbial function through sediment-hosted aquifers and enrichment of novel symbionts in the deep terrestrial subsurface.</title>
        <authorList>
            <person name="Probst A.J."/>
            <person name="Ladd B."/>
            <person name="Jarett J.K."/>
            <person name="Geller-Mcgrath D.E."/>
            <person name="Sieber C.M."/>
            <person name="Emerson J.B."/>
            <person name="Anantharaman K."/>
            <person name="Thomas B.C."/>
            <person name="Malmstrom R."/>
            <person name="Stieglmeier M."/>
            <person name="Klingl A."/>
            <person name="Woyke T."/>
            <person name="Ryan C.M."/>
            <person name="Banfield J.F."/>
        </authorList>
    </citation>
    <scope>NUCLEOTIDE SEQUENCE [LARGE SCALE GENOMIC DNA]</scope>
    <source>
        <strain evidence="6">CG10_big_fil_rev_8_21_14_0_10_50_16</strain>
    </source>
</reference>
<evidence type="ECO:0000256" key="4">
    <source>
        <dbReference type="RuleBase" id="RU003704"/>
    </source>
</evidence>
<feature type="domain" description="Carbohydrate kinase PfkB" evidence="5">
    <location>
        <begin position="44"/>
        <end position="306"/>
    </location>
</feature>
<gene>
    <name evidence="6" type="ORF">COV06_03515</name>
</gene>
<comment type="caution">
    <text evidence="6">The sequence shown here is derived from an EMBL/GenBank/DDBJ whole genome shotgun (WGS) entry which is preliminary data.</text>
</comment>